<feature type="compositionally biased region" description="Low complexity" evidence="2">
    <location>
        <begin position="1948"/>
        <end position="1965"/>
    </location>
</feature>
<feature type="compositionally biased region" description="Basic and acidic residues" evidence="2">
    <location>
        <begin position="8"/>
        <end position="20"/>
    </location>
</feature>
<feature type="compositionally biased region" description="Basic and acidic residues" evidence="2">
    <location>
        <begin position="126"/>
        <end position="148"/>
    </location>
</feature>
<accession>A0AAN7YIH4</accession>
<feature type="compositionally biased region" description="Acidic residues" evidence="2">
    <location>
        <begin position="2016"/>
        <end position="2027"/>
    </location>
</feature>
<protein>
    <recommendedName>
        <fullName evidence="5">Chromosome segregation ATPase family protein</fullName>
    </recommendedName>
</protein>
<feature type="coiled-coil region" evidence="1">
    <location>
        <begin position="971"/>
        <end position="1029"/>
    </location>
</feature>
<feature type="compositionally biased region" description="Acidic residues" evidence="2">
    <location>
        <begin position="1976"/>
        <end position="1988"/>
    </location>
</feature>
<feature type="compositionally biased region" description="Polar residues" evidence="2">
    <location>
        <begin position="2060"/>
        <end position="2072"/>
    </location>
</feature>
<comment type="caution">
    <text evidence="3">The sequence shown here is derived from an EMBL/GenBank/DDBJ whole genome shotgun (WGS) entry which is preliminary data.</text>
</comment>
<feature type="compositionally biased region" description="Polar residues" evidence="2">
    <location>
        <begin position="1880"/>
        <end position="1909"/>
    </location>
</feature>
<proteinExistence type="predicted"/>
<feature type="region of interest" description="Disordered" evidence="2">
    <location>
        <begin position="1774"/>
        <end position="1819"/>
    </location>
</feature>
<organism evidence="3 4">
    <name type="scientific">Lithohypha guttulata</name>
    <dbReference type="NCBI Taxonomy" id="1690604"/>
    <lineage>
        <taxon>Eukaryota</taxon>
        <taxon>Fungi</taxon>
        <taxon>Dikarya</taxon>
        <taxon>Ascomycota</taxon>
        <taxon>Pezizomycotina</taxon>
        <taxon>Eurotiomycetes</taxon>
        <taxon>Chaetothyriomycetidae</taxon>
        <taxon>Chaetothyriales</taxon>
        <taxon>Trichomeriaceae</taxon>
        <taxon>Lithohypha</taxon>
    </lineage>
</organism>
<sequence length="2072" mass="227453">MAMTPTYTRDESRDRSEGRMVKHSHSYSECNGRTAIPMWDSSDPDRAPPPLPLNPSLTNSPITRPNVSSNIEKAAALIASRALESAPSAYTSNPPPSPSKGTGRPQHRRMQSVQITGDPGRLSDSLQRRSPDKGFRNSRLIEQEDFTRTPDQSPTRASTETPTPLSKTNRSIDENTPPASNMLALQAVRNRQEEDPPLSDVTNSALRQSPPSFDILSSQILNITNIATSLQREMSSLTKRSKDNAGDLSRLQEATNQRDEDIRKTLRDLVVGLDHKFGNIDSRLLGAPDALFLDEREHATPSRKSFTLPRIASPASFLERELSASPSVVSVDGAASIAMLEKVLREMATRDGQDKLMSTLEKVKSEAAVSQHTTMASSTASYDPTMAQKLEEILVFMKDMKADSGSKALVRAPSINTDRAASQLDLYLDADHKSAKGTSSELVNDEVFKILRSVKQSLSQQGGLTNEVKALVRELRGEVLGMGREIAKKLDQTTSSSKEIVPVSGPGQEEVIQIVEQGLIELKEHMHAIVKNSDMQLAKSHTQVDTTAVIAAVSQAIAQHQPQEATRDIDAEREQLLVVIKEAWEDCKPEIALEHFGLERDEILDTLKEGLQSYQPQHLLAHAAGATYEQVIEAVQAGLADFQPPQIQHPPSITREDIYAAVQECLENFQFKIPAPVSNAPDFTTEMTRELVLGAIDEGMSKHSAIPGEHSNIGRDDILNAVRDGLVSHQPSVAKEIEFNRDDLFDAIKACLEGEQNPLGGMGERVVEAMHEFLSSMKTEFQQYSAANGRDTEQVLDAVKDGLEDLRGDIESYVDRAADVTGKDEIIDAVKAGFAAMQVDMDKGFQRSSQAASTPELLDAMEKEFEHLRETIRKSLSQSDSTADKSEILDAIRDISEDRGSTLSSSGEDIARLVKEELEHMRTTLASTLLKDTSGPDRDEILDIIREGLESNRSAPKDGSESILSNTSELLDAFQDGVDALRADMQKLVDKSTEANASQDLLNNLNAGIENIRNDIEQLKNKQDDTADAGTARGQEVTLHDENGINAQIDALKVMITQLGIKVEAMEMPAADVTIPSEMRVHPDDLGSLHAAMEHHARKDDLDGVHAAIREIQDSISGLPREMPEITIPEIPMPEAVMPPNAACKEDVDALETLLHNVKAKLDEMFMPDLEPVAKTSQIEGVEEMLRNIQTSIDDVVVRMAEPPHKEDFTIIELSLKDIAANIEGLHGRSIQDEDETVSDSKLTRTDLQVLESLCLDMKSKLDEQHMPQVEGLATKEDLAEVRDSIKSFREQFDSDNDLTAQAFEARKIEHGGLATKIDDVKGLVAEIKEEFMSKLNGNEEGITELSRVLGMHHDNMETYATAASINELTELVTKAFDAHMESKSAGNAETEERDATLFTKVDENHSELRTKLEEKFDELMIKYDDAQIIADAKLSAMEDRDKDRAETNDTVKGVVEELKGLMNSLSASIGETCEKLTDDSKTVFDVVDQSNNKLTDISDTNLHEHSLTREEIAKTLNATSRLENSLQEPNPAILAAIKEVLVKVSQHFEHSQSQSEVFTKTTDELRSELKDIPLAIPALLPALPAVEAEPSVIADPPIVEKYDDTEVHSKLDELVAHSALAKEAFATMDTHHGNTLERLSGLDKLDSIHEKVSDTAAEISAMVATQTRLMAEHHDSKAEEAREAAIALEKRTAQKERVEADIVSLTDEKNALLDSMAILKREHEELFAQTRRLTRDVAKLETALAIRGEEMRDMNARAETLERRVLESVMNSARTAKLARSGPRKKISPTDRDTSMNLKRIPSSASQHTARASAKAPTTLGSAVGMALKKRAPLGITQNGNAAGRQSVDRRILSTSHVQNGNSKGLSRAMVLAPSNTSGLVSLKRSQSVKSNPSTYLSGRKTSWTGLDSTLADKENHGLDDERFEGGSDAGTERRTSLGTSYMYTDSSLSRNSRRSTSYASSISGTVNGHGQDSILEEDEEDDDEDRFIDNPAYQKDGSKAVILADPDMARVEDMSSDEDFEDADTVGDLPTHSDIGQHEAKYIAPSDSGIGSEPPTPDQSMKGWQSTIST</sequence>
<feature type="region of interest" description="Disordered" evidence="2">
    <location>
        <begin position="1"/>
        <end position="68"/>
    </location>
</feature>
<feature type="region of interest" description="Disordered" evidence="2">
    <location>
        <begin position="85"/>
        <end position="178"/>
    </location>
</feature>
<feature type="compositionally biased region" description="Polar residues" evidence="2">
    <location>
        <begin position="149"/>
        <end position="169"/>
    </location>
</feature>
<feature type="coiled-coil region" evidence="1">
    <location>
        <begin position="1672"/>
        <end position="1737"/>
    </location>
</feature>
<feature type="region of interest" description="Disordered" evidence="2">
    <location>
        <begin position="2015"/>
        <end position="2072"/>
    </location>
</feature>
<evidence type="ECO:0008006" key="5">
    <source>
        <dbReference type="Google" id="ProtNLM"/>
    </source>
</evidence>
<feature type="compositionally biased region" description="Polar residues" evidence="2">
    <location>
        <begin position="1938"/>
        <end position="1947"/>
    </location>
</feature>
<gene>
    <name evidence="3" type="ORF">LTR05_002962</name>
</gene>
<evidence type="ECO:0000313" key="3">
    <source>
        <dbReference type="EMBL" id="KAK5088741.1"/>
    </source>
</evidence>
<feature type="compositionally biased region" description="Basic and acidic residues" evidence="2">
    <location>
        <begin position="1912"/>
        <end position="1937"/>
    </location>
</feature>
<evidence type="ECO:0000256" key="1">
    <source>
        <dbReference type="SAM" id="Coils"/>
    </source>
</evidence>
<feature type="region of interest" description="Disordered" evidence="2">
    <location>
        <begin position="235"/>
        <end position="257"/>
    </location>
</feature>
<dbReference type="EMBL" id="JAVRRJ010000002">
    <property type="protein sequence ID" value="KAK5088741.1"/>
    <property type="molecule type" value="Genomic_DNA"/>
</dbReference>
<name>A0AAN7YIH4_9EURO</name>
<evidence type="ECO:0000256" key="2">
    <source>
        <dbReference type="SAM" id="MobiDB-lite"/>
    </source>
</evidence>
<dbReference type="Proteomes" id="UP001309876">
    <property type="component" value="Unassembled WGS sequence"/>
</dbReference>
<reference evidence="3 4" key="1">
    <citation type="submission" date="2023-08" db="EMBL/GenBank/DDBJ databases">
        <title>Black Yeasts Isolated from many extreme environments.</title>
        <authorList>
            <person name="Coleine C."/>
            <person name="Stajich J.E."/>
            <person name="Selbmann L."/>
        </authorList>
    </citation>
    <scope>NUCLEOTIDE SEQUENCE [LARGE SCALE GENOMIC DNA]</scope>
    <source>
        <strain evidence="3 4">CCFEE 5910</strain>
    </source>
</reference>
<keyword evidence="4" id="KW-1185">Reference proteome</keyword>
<evidence type="ECO:0000313" key="4">
    <source>
        <dbReference type="Proteomes" id="UP001309876"/>
    </source>
</evidence>
<feature type="region of interest" description="Disordered" evidence="2">
    <location>
        <begin position="1880"/>
        <end position="1996"/>
    </location>
</feature>
<keyword evidence="1" id="KW-0175">Coiled coil</keyword>